<dbReference type="PROSITE" id="PS51321">
    <property type="entry name" value="TFIIS_CENTRAL"/>
    <property type="match status" value="1"/>
</dbReference>
<feature type="non-terminal residue" evidence="2">
    <location>
        <position position="1"/>
    </location>
</feature>
<dbReference type="GO" id="GO:0005634">
    <property type="term" value="C:nucleus"/>
    <property type="evidence" value="ECO:0007669"/>
    <property type="project" value="TreeGrafter"/>
</dbReference>
<feature type="domain" description="TFIIS central" evidence="1">
    <location>
        <begin position="1"/>
        <end position="74"/>
    </location>
</feature>
<dbReference type="InterPro" id="IPR003618">
    <property type="entry name" value="TFIIS_cen_dom"/>
</dbReference>
<dbReference type="SMART" id="SM00510">
    <property type="entry name" value="TFS2M"/>
    <property type="match status" value="1"/>
</dbReference>
<keyword evidence="3" id="KW-1185">Reference proteome</keyword>
<comment type="caution">
    <text evidence="2">The sequence shown here is derived from an EMBL/GenBank/DDBJ whole genome shotgun (WGS) entry which is preliminary data.</text>
</comment>
<dbReference type="GO" id="GO:0031564">
    <property type="term" value="P:transcription antitermination"/>
    <property type="evidence" value="ECO:0007669"/>
    <property type="project" value="TreeGrafter"/>
</dbReference>
<dbReference type="Gene3D" id="1.10.472.30">
    <property type="entry name" value="Transcription elongation factor S-II, central domain"/>
    <property type="match status" value="1"/>
</dbReference>
<dbReference type="SUPFAM" id="SSF46942">
    <property type="entry name" value="Elongation factor TFIIS domain 2"/>
    <property type="match status" value="1"/>
</dbReference>
<dbReference type="RefSeq" id="XP_021875861.1">
    <property type="nucleotide sequence ID" value="XM_022020406.1"/>
</dbReference>
<dbReference type="GO" id="GO:0006362">
    <property type="term" value="P:transcription elongation by RNA polymerase I"/>
    <property type="evidence" value="ECO:0007669"/>
    <property type="project" value="TreeGrafter"/>
</dbReference>
<dbReference type="GO" id="GO:0000977">
    <property type="term" value="F:RNA polymerase II transcription regulatory region sequence-specific DNA binding"/>
    <property type="evidence" value="ECO:0007669"/>
    <property type="project" value="TreeGrafter"/>
</dbReference>
<dbReference type="InParanoid" id="A0A1Y2G6Z0"/>
<dbReference type="InterPro" id="IPR036575">
    <property type="entry name" value="TFIIS_cen_dom_sf"/>
</dbReference>
<proteinExistence type="predicted"/>
<feature type="non-terminal residue" evidence="2">
    <location>
        <position position="74"/>
    </location>
</feature>
<evidence type="ECO:0000259" key="1">
    <source>
        <dbReference type="PROSITE" id="PS51321"/>
    </source>
</evidence>
<sequence length="74" mass="8524">GCGKDYKAKFRSLFFNLKDKNNESLRARVLSGELEPHELVRLTPEELANPELQSIAEEVRKRSIHDSVLTIEQE</sequence>
<gene>
    <name evidence="2" type="ORF">BCR41DRAFT_294708</name>
</gene>
<name>A0A1Y2G6Z0_9FUNG</name>
<dbReference type="PANTHER" id="PTHR11477:SF11">
    <property type="entry name" value="TRANSCRIPTION FACTOR BYE1"/>
    <property type="match status" value="1"/>
</dbReference>
<dbReference type="GO" id="GO:0031440">
    <property type="term" value="P:regulation of mRNA 3'-end processing"/>
    <property type="evidence" value="ECO:0007669"/>
    <property type="project" value="TreeGrafter"/>
</dbReference>
<keyword evidence="2" id="KW-0648">Protein biosynthesis</keyword>
<dbReference type="PANTHER" id="PTHR11477">
    <property type="entry name" value="TRANSCRIPTION FACTOR S-II ZINC FINGER DOMAIN-CONTAINING PROTEIN"/>
    <property type="match status" value="1"/>
</dbReference>
<keyword evidence="2" id="KW-0251">Elongation factor</keyword>
<dbReference type="GO" id="GO:0006368">
    <property type="term" value="P:transcription elongation by RNA polymerase II"/>
    <property type="evidence" value="ECO:0007669"/>
    <property type="project" value="TreeGrafter"/>
</dbReference>
<accession>A0A1Y2G6Z0</accession>
<dbReference type="GeneID" id="33562250"/>
<protein>
    <submittedName>
        <fullName evidence="2">Transcription elongation factor S-II</fullName>
    </submittedName>
</protein>
<dbReference type="EMBL" id="MCFF01000068">
    <property type="protein sequence ID" value="ORY99535.1"/>
    <property type="molecule type" value="Genomic_DNA"/>
</dbReference>
<reference evidence="2 3" key="1">
    <citation type="submission" date="2016-07" db="EMBL/GenBank/DDBJ databases">
        <title>Pervasive Adenine N6-methylation of Active Genes in Fungi.</title>
        <authorList>
            <consortium name="DOE Joint Genome Institute"/>
            <person name="Mondo S.J."/>
            <person name="Dannebaum R.O."/>
            <person name="Kuo R.C."/>
            <person name="Labutti K."/>
            <person name="Haridas S."/>
            <person name="Kuo A."/>
            <person name="Salamov A."/>
            <person name="Ahrendt S.R."/>
            <person name="Lipzen A."/>
            <person name="Sullivan W."/>
            <person name="Andreopoulos W.B."/>
            <person name="Clum A."/>
            <person name="Lindquist E."/>
            <person name="Daum C."/>
            <person name="Ramamoorthy G.K."/>
            <person name="Gryganskyi A."/>
            <person name="Culley D."/>
            <person name="Magnuson J.K."/>
            <person name="James T.Y."/>
            <person name="O'Malley M.A."/>
            <person name="Stajich J.E."/>
            <person name="Spatafora J.W."/>
            <person name="Visel A."/>
            <person name="Grigoriev I.V."/>
        </authorList>
    </citation>
    <scope>NUCLEOTIDE SEQUENCE [LARGE SCALE GENOMIC DNA]</scope>
    <source>
        <strain evidence="2 3">NRRL 3116</strain>
    </source>
</reference>
<dbReference type="OrthoDB" id="419537at2759"/>
<dbReference type="Pfam" id="PF07500">
    <property type="entry name" value="TFIIS_M"/>
    <property type="match status" value="1"/>
</dbReference>
<dbReference type="STRING" id="64571.A0A1Y2G6Z0"/>
<organism evidence="2 3">
    <name type="scientific">Lobosporangium transversale</name>
    <dbReference type="NCBI Taxonomy" id="64571"/>
    <lineage>
        <taxon>Eukaryota</taxon>
        <taxon>Fungi</taxon>
        <taxon>Fungi incertae sedis</taxon>
        <taxon>Mucoromycota</taxon>
        <taxon>Mortierellomycotina</taxon>
        <taxon>Mortierellomycetes</taxon>
        <taxon>Mortierellales</taxon>
        <taxon>Mortierellaceae</taxon>
        <taxon>Lobosporangium</taxon>
    </lineage>
</organism>
<dbReference type="AlphaFoldDB" id="A0A1Y2G6Z0"/>
<evidence type="ECO:0000313" key="2">
    <source>
        <dbReference type="EMBL" id="ORY99535.1"/>
    </source>
</evidence>
<dbReference type="Proteomes" id="UP000193648">
    <property type="component" value="Unassembled WGS sequence"/>
</dbReference>
<dbReference type="GO" id="GO:0001139">
    <property type="term" value="F:RNA polymerase II complex recruiting activity"/>
    <property type="evidence" value="ECO:0007669"/>
    <property type="project" value="TreeGrafter"/>
</dbReference>
<dbReference type="GO" id="GO:0003746">
    <property type="term" value="F:translation elongation factor activity"/>
    <property type="evidence" value="ECO:0007669"/>
    <property type="project" value="UniProtKB-KW"/>
</dbReference>
<evidence type="ECO:0000313" key="3">
    <source>
        <dbReference type="Proteomes" id="UP000193648"/>
    </source>
</evidence>